<dbReference type="InterPro" id="IPR052975">
    <property type="entry name" value="Repressor-like_regulatory"/>
</dbReference>
<organism evidence="2 3">
    <name type="scientific">Stygiolobus caldivivus</name>
    <dbReference type="NCBI Taxonomy" id="2824673"/>
    <lineage>
        <taxon>Archaea</taxon>
        <taxon>Thermoproteota</taxon>
        <taxon>Thermoprotei</taxon>
        <taxon>Sulfolobales</taxon>
        <taxon>Sulfolobaceae</taxon>
        <taxon>Stygiolobus</taxon>
    </lineage>
</organism>
<evidence type="ECO:0000313" key="3">
    <source>
        <dbReference type="Proteomes" id="UP000825123"/>
    </source>
</evidence>
<dbReference type="KEGG" id="csty:KN1_13330"/>
<dbReference type="SUPFAM" id="SSF89447">
    <property type="entry name" value="AbrB/MazE/MraZ-like"/>
    <property type="match status" value="1"/>
</dbReference>
<dbReference type="EMBL" id="AP024597">
    <property type="protein sequence ID" value="BCU70036.1"/>
    <property type="molecule type" value="Genomic_DNA"/>
</dbReference>
<gene>
    <name evidence="2" type="ORF">KN1_13330</name>
</gene>
<feature type="domain" description="SpoVT-AbrB" evidence="1">
    <location>
        <begin position="4"/>
        <end position="49"/>
    </location>
</feature>
<dbReference type="AlphaFoldDB" id="A0A8D5ZIX7"/>
<evidence type="ECO:0000313" key="2">
    <source>
        <dbReference type="EMBL" id="BCU70036.1"/>
    </source>
</evidence>
<dbReference type="InterPro" id="IPR037914">
    <property type="entry name" value="SpoVT-AbrB_sf"/>
</dbReference>
<dbReference type="NCBIfam" id="TIGR01439">
    <property type="entry name" value="lp_hng_hel_AbrB"/>
    <property type="match status" value="1"/>
</dbReference>
<dbReference type="Proteomes" id="UP000825123">
    <property type="component" value="Chromosome"/>
</dbReference>
<dbReference type="Gene3D" id="2.10.260.10">
    <property type="match status" value="1"/>
</dbReference>
<dbReference type="PANTHER" id="PTHR34860:SF6">
    <property type="entry name" value="REPRESSOR-LIKE PROTEIN SSO7C3"/>
    <property type="match status" value="1"/>
</dbReference>
<dbReference type="SMART" id="SM00966">
    <property type="entry name" value="SpoVT_AbrB"/>
    <property type="match status" value="1"/>
</dbReference>
<dbReference type="GO" id="GO:0003677">
    <property type="term" value="F:DNA binding"/>
    <property type="evidence" value="ECO:0007669"/>
    <property type="project" value="InterPro"/>
</dbReference>
<proteinExistence type="predicted"/>
<dbReference type="PANTHER" id="PTHR34860">
    <property type="entry name" value="REPRESSOR-LIKE PROTEIN SSO7C3"/>
    <property type="match status" value="1"/>
</dbReference>
<protein>
    <submittedName>
        <fullName evidence="2">AbrB family transcriptional regulator</fullName>
    </submittedName>
</protein>
<dbReference type="GeneID" id="66163063"/>
<dbReference type="InterPro" id="IPR007159">
    <property type="entry name" value="SpoVT-AbrB_dom"/>
</dbReference>
<evidence type="ECO:0000259" key="1">
    <source>
        <dbReference type="SMART" id="SM00966"/>
    </source>
</evidence>
<accession>A0A8D5ZIX7</accession>
<dbReference type="RefSeq" id="WP_221290245.1">
    <property type="nucleotide sequence ID" value="NZ_AP024597.1"/>
</dbReference>
<sequence>MERVKVTRGYQVTIPASIRSKIDIREGDVFEVYLNGDEIVLRKARTQRPRVKLGRELSLEDIEGAIRRGEGESYSRH</sequence>
<name>A0A8D5ZIX7_9CREN</name>
<dbReference type="Pfam" id="PF04014">
    <property type="entry name" value="MazE_antitoxin"/>
    <property type="match status" value="1"/>
</dbReference>
<reference evidence="2 3" key="1">
    <citation type="submission" date="2021-04" db="EMBL/GenBank/DDBJ databases">
        <title>Complete genome sequence of Stygiolobus sp. KN-1.</title>
        <authorList>
            <person name="Nakamura K."/>
            <person name="Sakai H."/>
            <person name="Kurosawa N."/>
        </authorList>
    </citation>
    <scope>NUCLEOTIDE SEQUENCE [LARGE SCALE GENOMIC DNA]</scope>
    <source>
        <strain evidence="2 3">KN-1</strain>
    </source>
</reference>
<keyword evidence="3" id="KW-1185">Reference proteome</keyword>